<evidence type="ECO:0000313" key="9">
    <source>
        <dbReference type="Proteomes" id="UP001629230"/>
    </source>
</evidence>
<comment type="subcellular location">
    <subcellularLocation>
        <location evidence="1">Cell membrane</location>
        <topology evidence="1">Multi-pass membrane protein</topology>
    </subcellularLocation>
</comment>
<feature type="transmembrane region" description="Helical" evidence="6">
    <location>
        <begin position="368"/>
        <end position="387"/>
    </location>
</feature>
<dbReference type="RefSeq" id="WP_408179565.1">
    <property type="nucleotide sequence ID" value="NZ_JAQQEZ010000022.1"/>
</dbReference>
<keyword evidence="2" id="KW-1003">Cell membrane</keyword>
<evidence type="ECO:0000256" key="4">
    <source>
        <dbReference type="ARBA" id="ARBA00022989"/>
    </source>
</evidence>
<keyword evidence="9" id="KW-1185">Reference proteome</keyword>
<evidence type="ECO:0000256" key="6">
    <source>
        <dbReference type="SAM" id="Phobius"/>
    </source>
</evidence>
<dbReference type="InterPro" id="IPR020846">
    <property type="entry name" value="MFS_dom"/>
</dbReference>
<dbReference type="Gene3D" id="1.20.1250.20">
    <property type="entry name" value="MFS general substrate transporter like domains"/>
    <property type="match status" value="1"/>
</dbReference>
<reference evidence="8 9" key="1">
    <citation type="journal article" date="2024" name="Chem. Sci.">
        <title>Discovery of megapolipeptins by genome mining of a Burkholderiales bacteria collection.</title>
        <authorList>
            <person name="Paulo B.S."/>
            <person name="Recchia M.J.J."/>
            <person name="Lee S."/>
            <person name="Fergusson C.H."/>
            <person name="Romanowski S.B."/>
            <person name="Hernandez A."/>
            <person name="Krull N."/>
            <person name="Liu D.Y."/>
            <person name="Cavanagh H."/>
            <person name="Bos A."/>
            <person name="Gray C.A."/>
            <person name="Murphy B.T."/>
            <person name="Linington R.G."/>
            <person name="Eustaquio A.S."/>
        </authorList>
    </citation>
    <scope>NUCLEOTIDE SEQUENCE [LARGE SCALE GENOMIC DNA]</scope>
    <source>
        <strain evidence="8 9">RL17-350-BIC-A</strain>
    </source>
</reference>
<feature type="transmembrane region" description="Helical" evidence="6">
    <location>
        <begin position="170"/>
        <end position="190"/>
    </location>
</feature>
<feature type="transmembrane region" description="Helical" evidence="6">
    <location>
        <begin position="53"/>
        <end position="74"/>
    </location>
</feature>
<keyword evidence="5 6" id="KW-0472">Membrane</keyword>
<dbReference type="InterPro" id="IPR036259">
    <property type="entry name" value="MFS_trans_sf"/>
</dbReference>
<keyword evidence="3 6" id="KW-0812">Transmembrane</keyword>
<keyword evidence="4 6" id="KW-1133">Transmembrane helix</keyword>
<feature type="transmembrane region" description="Helical" evidence="6">
    <location>
        <begin position="335"/>
        <end position="356"/>
    </location>
</feature>
<dbReference type="Proteomes" id="UP001629230">
    <property type="component" value="Unassembled WGS sequence"/>
</dbReference>
<dbReference type="CDD" id="cd17324">
    <property type="entry name" value="MFS_NepI_like"/>
    <property type="match status" value="1"/>
</dbReference>
<evidence type="ECO:0000256" key="3">
    <source>
        <dbReference type="ARBA" id="ARBA00022692"/>
    </source>
</evidence>
<protein>
    <submittedName>
        <fullName evidence="8">MFS transporter</fullName>
    </submittedName>
</protein>
<evidence type="ECO:0000256" key="5">
    <source>
        <dbReference type="ARBA" id="ARBA00023136"/>
    </source>
</evidence>
<feature type="transmembrane region" description="Helical" evidence="6">
    <location>
        <begin position="144"/>
        <end position="164"/>
    </location>
</feature>
<feature type="transmembrane region" description="Helical" evidence="6">
    <location>
        <begin position="12"/>
        <end position="33"/>
    </location>
</feature>
<dbReference type="PROSITE" id="PS50850">
    <property type="entry name" value="MFS"/>
    <property type="match status" value="1"/>
</dbReference>
<evidence type="ECO:0000256" key="1">
    <source>
        <dbReference type="ARBA" id="ARBA00004651"/>
    </source>
</evidence>
<feature type="transmembrane region" description="Helical" evidence="6">
    <location>
        <begin position="115"/>
        <end position="132"/>
    </location>
</feature>
<evidence type="ECO:0000256" key="2">
    <source>
        <dbReference type="ARBA" id="ARBA00022475"/>
    </source>
</evidence>
<dbReference type="Pfam" id="PF07690">
    <property type="entry name" value="MFS_1"/>
    <property type="match status" value="1"/>
</dbReference>
<accession>A0ABW9AVX2</accession>
<feature type="transmembrane region" description="Helical" evidence="6">
    <location>
        <begin position="86"/>
        <end position="109"/>
    </location>
</feature>
<dbReference type="SUPFAM" id="SSF103473">
    <property type="entry name" value="MFS general substrate transporter"/>
    <property type="match status" value="1"/>
</dbReference>
<feature type="transmembrane region" description="Helical" evidence="6">
    <location>
        <begin position="250"/>
        <end position="273"/>
    </location>
</feature>
<dbReference type="InterPro" id="IPR011701">
    <property type="entry name" value="MFS"/>
</dbReference>
<feature type="transmembrane region" description="Helical" evidence="6">
    <location>
        <begin position="280"/>
        <end position="298"/>
    </location>
</feature>
<proteinExistence type="predicted"/>
<dbReference type="InterPro" id="IPR050189">
    <property type="entry name" value="MFS_Efflux_Transporters"/>
</dbReference>
<comment type="caution">
    <text evidence="8">The sequence shown here is derived from an EMBL/GenBank/DDBJ whole genome shotgun (WGS) entry which is preliminary data.</text>
</comment>
<organism evidence="8 9">
    <name type="scientific">Paraburkholderia dipogonis</name>
    <dbReference type="NCBI Taxonomy" id="1211383"/>
    <lineage>
        <taxon>Bacteria</taxon>
        <taxon>Pseudomonadati</taxon>
        <taxon>Pseudomonadota</taxon>
        <taxon>Betaproteobacteria</taxon>
        <taxon>Burkholderiales</taxon>
        <taxon>Burkholderiaceae</taxon>
        <taxon>Paraburkholderia</taxon>
    </lineage>
</organism>
<name>A0ABW9AVX2_9BURK</name>
<dbReference type="PANTHER" id="PTHR43124:SF3">
    <property type="entry name" value="CHLORAMPHENICOL EFFLUX PUMP RV0191"/>
    <property type="match status" value="1"/>
</dbReference>
<evidence type="ECO:0000259" key="7">
    <source>
        <dbReference type="PROSITE" id="PS50850"/>
    </source>
</evidence>
<feature type="transmembrane region" description="Helical" evidence="6">
    <location>
        <begin position="304"/>
        <end position="323"/>
    </location>
</feature>
<dbReference type="EMBL" id="JAQQEZ010000022">
    <property type="protein sequence ID" value="MFM0004737.1"/>
    <property type="molecule type" value="Genomic_DNA"/>
</dbReference>
<feature type="domain" description="Major facilitator superfamily (MFS) profile" evidence="7">
    <location>
        <begin position="20"/>
        <end position="392"/>
    </location>
</feature>
<dbReference type="PANTHER" id="PTHR43124">
    <property type="entry name" value="PURINE EFFLUX PUMP PBUE"/>
    <property type="match status" value="1"/>
</dbReference>
<gene>
    <name evidence="8" type="ORF">PQR57_27380</name>
</gene>
<feature type="transmembrane region" description="Helical" evidence="6">
    <location>
        <begin position="211"/>
        <end position="230"/>
    </location>
</feature>
<sequence>MATPAASTEIDVSTKLPVLGLLALATACFIGMMTEAMPAGLLPQIGADLNVSAALTGQLVTAYAIGSIIAAIPLTAMTRGWRRRSVLLLAIGGFFVLNTVTALSTNYAITLAARFFAGVFAGLLWALVAGHASRMAPEHLRGRAIAIAMVGAPIALSLGIPLSTVLGQAVGWRSAFGVMSALTVLLLAWVRFGVPDFPGLAASRHLSISKVFGIPGVKPVLIVTLAYAMSHNVIYTYISPFLASSGMSGSVQTALFVFGVSALVGIWIIGVLVDQWLRELVLASVAMFCLASAAMFIWQESPFVIYASIAAWGLSFGGAGTLYQNASANAAGEAADVAQSIFVTCWNIAIAGGGLVGGAMLTTLGARYLPGVIALLLVPTFLVVWFGRRHAFPAK</sequence>
<evidence type="ECO:0000313" key="8">
    <source>
        <dbReference type="EMBL" id="MFM0004737.1"/>
    </source>
</evidence>